<organism evidence="4 9">
    <name type="scientific">Pseudomonas aeruginosa</name>
    <dbReference type="NCBI Taxonomy" id="287"/>
    <lineage>
        <taxon>Bacteria</taxon>
        <taxon>Pseudomonadati</taxon>
        <taxon>Pseudomonadota</taxon>
        <taxon>Gammaproteobacteria</taxon>
        <taxon>Pseudomonadales</taxon>
        <taxon>Pseudomonadaceae</taxon>
        <taxon>Pseudomonas</taxon>
    </lineage>
</organism>
<evidence type="ECO:0000313" key="9">
    <source>
        <dbReference type="Proteomes" id="UP000194857"/>
    </source>
</evidence>
<dbReference type="Proteomes" id="UP001297540">
    <property type="component" value="Chromosome"/>
</dbReference>
<dbReference type="SUPFAM" id="SSF141452">
    <property type="entry name" value="Hcp1-like"/>
    <property type="match status" value="1"/>
</dbReference>
<evidence type="ECO:0000313" key="7">
    <source>
        <dbReference type="EMBL" id="WOS78232.1"/>
    </source>
</evidence>
<dbReference type="Proteomes" id="UP000253594">
    <property type="component" value="Unassembled WGS sequence"/>
</dbReference>
<dbReference type="EMBL" id="CVVU01000207">
    <property type="protein sequence ID" value="CRP12760.1"/>
    <property type="molecule type" value="Genomic_DNA"/>
</dbReference>
<reference evidence="6 11" key="4">
    <citation type="submission" date="2017-08" db="EMBL/GenBank/DDBJ databases">
        <authorList>
            <person name="Feschi L."/>
            <person name="Jeukens J."/>
            <person name="Emond-Rheault J.-G."/>
            <person name="Kukavica-Ibrulj I."/>
            <person name="Boyle B."/>
            <person name="Levesque R.C."/>
        </authorList>
    </citation>
    <scope>NUCLEOTIDE SEQUENCE [LARGE SCALE GENOMIC DNA]</scope>
    <source>
        <strain evidence="6 11">PA-W36</strain>
    </source>
</reference>
<evidence type="ECO:0000313" key="1">
    <source>
        <dbReference type="EMBL" id="CRP12760.1"/>
    </source>
</evidence>
<reference evidence="3" key="8">
    <citation type="submission" date="2020-01" db="EMBL/GenBank/DDBJ databases">
        <title>Bacteria Cultured from War Wounds Associated with the Conflict in Eastern Ukraine.</title>
        <authorList>
            <person name="Snesrud E."/>
            <person name="Galac M.R."/>
            <person name="Mc Gann P."/>
            <person name="Valentine K."/>
            <person name="Viacheslav K."/>
        </authorList>
    </citation>
    <scope>NUCLEOTIDE SEQUENCE</scope>
    <source>
        <strain evidence="3">VNMU148</strain>
    </source>
</reference>
<name>A0A069QCS0_PSEAI</name>
<evidence type="ECO:0000313" key="11">
    <source>
        <dbReference type="Proteomes" id="UP000284767"/>
    </source>
</evidence>
<dbReference type="InterPro" id="IPR036624">
    <property type="entry name" value="Hcp1-lik_sf"/>
</dbReference>
<evidence type="ECO:0000313" key="3">
    <source>
        <dbReference type="EMBL" id="MZZ16094.1"/>
    </source>
</evidence>
<evidence type="ECO:0000313" key="5">
    <source>
        <dbReference type="EMBL" id="RCI75998.1"/>
    </source>
</evidence>
<dbReference type="Proteomes" id="UP000045039">
    <property type="component" value="Unassembled WGS sequence"/>
</dbReference>
<dbReference type="RefSeq" id="WP_003083670.1">
    <property type="nucleotide sequence ID" value="NZ_AP014622.1"/>
</dbReference>
<protein>
    <submittedName>
        <fullName evidence="4">Protein hcp1</fullName>
    </submittedName>
    <submittedName>
        <fullName evidence="7">Type VI secretion system receptor/chaperone Hcp</fullName>
    </submittedName>
    <submittedName>
        <fullName evidence="2">Type VI secretion system tube protein Hcp</fullName>
    </submittedName>
</protein>
<dbReference type="Gene3D" id="2.30.110.20">
    <property type="entry name" value="Hcp1-like"/>
    <property type="match status" value="1"/>
</dbReference>
<reference evidence="8" key="2">
    <citation type="submission" date="2015-06" db="EMBL/GenBank/DDBJ databases">
        <authorList>
            <person name="Radhakrishnan Rajesh"/>
            <person name="Underwood Anthony"/>
            <person name="Al-Shahib Ali"/>
        </authorList>
    </citation>
    <scope>NUCLEOTIDE SEQUENCE [LARGE SCALE GENOMIC DNA]</scope>
    <source>
        <strain evidence="8">P19_London_7_VIM_2_05_10</strain>
    </source>
</reference>
<evidence type="ECO:0000313" key="4">
    <source>
        <dbReference type="EMBL" id="OTI61302.1"/>
    </source>
</evidence>
<dbReference type="EMBL" id="NSNE01000019">
    <property type="protein sequence ID" value="RPM08632.1"/>
    <property type="molecule type" value="Genomic_DNA"/>
</dbReference>
<reference evidence="1" key="1">
    <citation type="submission" date="2015-06" db="EMBL/GenBank/DDBJ databases">
        <authorList>
            <person name="Radhakrishnan R."/>
            <person name="Underwood A."/>
            <person name="Al-Shahib A."/>
        </authorList>
    </citation>
    <scope>NUCLEOTIDE SEQUENCE</scope>
    <source>
        <strain evidence="1">P19_London_7_VIM_2_05_10</strain>
    </source>
</reference>
<dbReference type="AlphaFoldDB" id="A0A069QCS0"/>
<dbReference type="EMBL" id="NFFZ01000007">
    <property type="protein sequence ID" value="OTI61302.1"/>
    <property type="molecule type" value="Genomic_DNA"/>
</dbReference>
<dbReference type="Proteomes" id="UP000194857">
    <property type="component" value="Unassembled WGS sequence"/>
</dbReference>
<keyword evidence="7" id="KW-0675">Receptor</keyword>
<dbReference type="EMBL" id="WOAD01000005">
    <property type="protein sequence ID" value="MUI35055.1"/>
    <property type="molecule type" value="Genomic_DNA"/>
</dbReference>
<dbReference type="SMR" id="A0A069QCS0"/>
<dbReference type="EMBL" id="QORE01000091">
    <property type="protein sequence ID" value="RCI75998.1"/>
    <property type="molecule type" value="Genomic_DNA"/>
</dbReference>
<dbReference type="InterPro" id="IPR008514">
    <property type="entry name" value="T6SS_Hcp"/>
</dbReference>
<accession>A0A069QCS0</accession>
<dbReference type="Proteomes" id="UP000284767">
    <property type="component" value="Unassembled WGS sequence"/>
</dbReference>
<evidence type="ECO:0000313" key="6">
    <source>
        <dbReference type="EMBL" id="RPM08632.1"/>
    </source>
</evidence>
<reference evidence="7" key="9">
    <citation type="submission" date="2023-06" db="EMBL/GenBank/DDBJ databases">
        <authorList>
            <consortium name="Clinical and Environmental Microbiology Branch: Whole genome sequencing antimicrobial resistance pathogens in the healthcare setting"/>
        </authorList>
    </citation>
    <scope>NUCLEOTIDE SEQUENCE</scope>
    <source>
        <strain evidence="7">2021CK-01020</strain>
    </source>
</reference>
<reference evidence="5 10" key="5">
    <citation type="submission" date="2018-07" db="EMBL/GenBank/DDBJ databases">
        <title>Mechanisms of high-level aminoglycoside resistance among Gram-negative pathogens in Brazil.</title>
        <authorList>
            <person name="Ballaben A.S."/>
            <person name="Darini A.L.C."/>
            <person name="Doi Y."/>
        </authorList>
    </citation>
    <scope>NUCLEOTIDE SEQUENCE [LARGE SCALE GENOMIC DNA]</scope>
    <source>
        <strain evidence="5 10">B2-305</strain>
    </source>
</reference>
<proteinExistence type="predicted"/>
<dbReference type="EMBL" id="CP136986">
    <property type="protein sequence ID" value="WOS78232.1"/>
    <property type="molecule type" value="Genomic_DNA"/>
</dbReference>
<dbReference type="Proteomes" id="UP000433532">
    <property type="component" value="Unassembled WGS sequence"/>
</dbReference>
<sequence>MAVDMFIKIGDVKGESKDKTHAEEIDVLAWSWGMSQSGSMHMGGGGGAGKVNVQDLSFTKYIDKSTPNLMMACSSGKHYPQAKLTIRKAGGENQVEYLIITLKEVLVSSVSTGGSGGEDRLTENVTLNFAQVQVDYQPQKADGAKDGGPVKYGWNIRQNVQA</sequence>
<dbReference type="Pfam" id="PF05638">
    <property type="entry name" value="T6SS_HCP"/>
    <property type="match status" value="1"/>
</dbReference>
<reference evidence="2 12" key="7">
    <citation type="submission" date="2019-11" db="EMBL/GenBank/DDBJ databases">
        <title>Genomes of ocular Pseudomonas aeruginosa isolates.</title>
        <authorList>
            <person name="Khan M."/>
            <person name="Rice S.A."/>
            <person name="Willcox M.D.P."/>
            <person name="Stapleton F."/>
        </authorList>
    </citation>
    <scope>NUCLEOTIDE SEQUENCE [LARGE SCALE GENOMIC DNA]</scope>
    <source>
        <strain evidence="2 12">PA221</strain>
    </source>
</reference>
<evidence type="ECO:0000313" key="8">
    <source>
        <dbReference type="Proteomes" id="UP000045039"/>
    </source>
</evidence>
<dbReference type="OMA" id="EIDVIGW"/>
<dbReference type="eggNOG" id="COG3157">
    <property type="taxonomic scope" value="Bacteria"/>
</dbReference>
<dbReference type="NCBIfam" id="TIGR03344">
    <property type="entry name" value="VI_effect_Hcp1"/>
    <property type="match status" value="1"/>
</dbReference>
<dbReference type="FunFam" id="2.30.110.20:FF:000001">
    <property type="entry name" value="Type VI secretion system effector"/>
    <property type="match status" value="1"/>
</dbReference>
<dbReference type="KEGG" id="paeb:NCGM1900_0082"/>
<reference evidence="6 11" key="6">
    <citation type="submission" date="2019-01" db="EMBL/GenBank/DDBJ databases">
        <title>The Pseudomonas aeruginosa pan-genome provides new insights on its population structure, horizontal gene transfer and pathogenicity.</title>
        <authorList>
            <person name="Freschi L."/>
            <person name="Vincent A.T."/>
            <person name="Jeukens J."/>
            <person name="Emond-Rheault J.-G."/>
            <person name="Kukavica-Ibrulj I."/>
            <person name="Dupont M.-J."/>
            <person name="Charette S.J."/>
            <person name="Boyle B."/>
            <person name="Levesque R.C."/>
        </authorList>
    </citation>
    <scope>NUCLEOTIDE SEQUENCE [LARGE SCALE GENOMIC DNA]</scope>
    <source>
        <strain evidence="6 11">PA-W36</strain>
    </source>
</reference>
<accession>A0A1S1CAD5</accession>
<dbReference type="EMBL" id="WXZT01000025">
    <property type="protein sequence ID" value="MZZ16094.1"/>
    <property type="molecule type" value="Genomic_DNA"/>
</dbReference>
<gene>
    <name evidence="2" type="primary">hcp</name>
    <name evidence="4" type="ORF">CAZ10_15615</name>
    <name evidence="5" type="ORF">DT376_04745</name>
    <name evidence="2" type="ORF">GNQ48_08555</name>
    <name evidence="3" type="ORF">GUL26_27895</name>
    <name evidence="6" type="ORF">IPC1295_26195</name>
    <name evidence="7" type="ORF">L4V69_03620</name>
    <name evidence="1" type="ORF">PAERUG_P19_London_7_VIM_2_05_10_03517</name>
</gene>
<evidence type="ECO:0000313" key="2">
    <source>
        <dbReference type="EMBL" id="MUI35055.1"/>
    </source>
</evidence>
<reference evidence="7" key="10">
    <citation type="submission" date="2023-10" db="EMBL/GenBank/DDBJ databases">
        <title>Pathogen: clinical or host-associated sample.</title>
        <authorList>
            <person name="Hergert J."/>
            <person name="Casey R."/>
            <person name="Wagner J."/>
            <person name="Young E.L."/>
            <person name="Oakeson K.F."/>
        </authorList>
    </citation>
    <scope>NUCLEOTIDE SEQUENCE</scope>
    <source>
        <strain evidence="7">2021CK-01020</strain>
    </source>
</reference>
<dbReference type="Proteomes" id="UP000644192">
    <property type="component" value="Unassembled WGS sequence"/>
</dbReference>
<dbReference type="PANTHER" id="PTHR36152">
    <property type="entry name" value="CYTOPLASMIC PROTEIN-RELATED"/>
    <property type="match status" value="1"/>
</dbReference>
<dbReference type="PANTHER" id="PTHR36152:SF5">
    <property type="entry name" value="PROTEIN HCP1"/>
    <property type="match status" value="1"/>
</dbReference>
<reference evidence="4 9" key="3">
    <citation type="submission" date="2017-05" db="EMBL/GenBank/DDBJ databases">
        <authorList>
            <person name="Song R."/>
            <person name="Chenine A.L."/>
            <person name="Ruprecht R.M."/>
        </authorList>
    </citation>
    <scope>NUCLEOTIDE SEQUENCE [LARGE SCALE GENOMIC DNA]</scope>
    <source>
        <strain evidence="4 9">S567_C10_BS</strain>
    </source>
</reference>
<evidence type="ECO:0000313" key="10">
    <source>
        <dbReference type="Proteomes" id="UP000253594"/>
    </source>
</evidence>
<dbReference type="InterPro" id="IPR053165">
    <property type="entry name" value="HSI-I_assembly_Hcp1"/>
</dbReference>
<evidence type="ECO:0000313" key="12">
    <source>
        <dbReference type="Proteomes" id="UP000433532"/>
    </source>
</evidence>